<evidence type="ECO:0000259" key="1">
    <source>
        <dbReference type="Pfam" id="PF01425"/>
    </source>
</evidence>
<sequence>MQDELKALHFQSALQIARQIADGRITSREVTQCFLDRIHRANALNAFTVVLDEQALAQADAADRALRSGQAASPLHGVPIVIKDSIEIAGTAVAAGSLSRMAVVSTGTSAVARRLQAAGMVILGKTHMTEFAFGLSGQNPTCGTPWNPWDAFRHRAPGGSSSGAGVAVAAGLAPIALGGDTGGSVRAPATLNHLVGFKPSTGIISRAEVVPLAPSLDVLGPICRTVADAHALTTVLAGPDDADPVTLETPADVFARLKGRLASPEREIFVLDTEAFPASLASSAMRAWKGALARLREAGWALTPWTPCAALDIGKLSDDNSLIIGYEGYSLHGQLAQDPLQPIWEVVRHRILAGAKIPREAYDRAIERRTEAAAAFTRAMGATGTLLMPATSHGALPLDPADAGHAGIGKFCRAGNFLGTPAIALPADFDDAGMPVGVQLLAPPMADKALLDQAGAIAPVLLVTDRNPDLKRWAL</sequence>
<keyword evidence="3" id="KW-1185">Reference proteome</keyword>
<dbReference type="InterPro" id="IPR023631">
    <property type="entry name" value="Amidase_dom"/>
</dbReference>
<evidence type="ECO:0000313" key="3">
    <source>
        <dbReference type="Proteomes" id="UP001216674"/>
    </source>
</evidence>
<feature type="domain" description="Amidase" evidence="1">
    <location>
        <begin position="29"/>
        <end position="451"/>
    </location>
</feature>
<proteinExistence type="predicted"/>
<protein>
    <submittedName>
        <fullName evidence="2">Amidase</fullName>
    </submittedName>
</protein>
<comment type="caution">
    <text evidence="2">The sequence shown here is derived from an EMBL/GenBank/DDBJ whole genome shotgun (WGS) entry which is preliminary data.</text>
</comment>
<dbReference type="SUPFAM" id="SSF75304">
    <property type="entry name" value="Amidase signature (AS) enzymes"/>
    <property type="match status" value="1"/>
</dbReference>
<dbReference type="Pfam" id="PF01425">
    <property type="entry name" value="Amidase"/>
    <property type="match status" value="1"/>
</dbReference>
<name>A0ABT6B1I9_9BURK</name>
<dbReference type="PANTHER" id="PTHR11895:SF176">
    <property type="entry name" value="AMIDASE AMID-RELATED"/>
    <property type="match status" value="1"/>
</dbReference>
<dbReference type="PANTHER" id="PTHR11895">
    <property type="entry name" value="TRANSAMIDASE"/>
    <property type="match status" value="1"/>
</dbReference>
<dbReference type="InterPro" id="IPR020556">
    <property type="entry name" value="Amidase_CS"/>
</dbReference>
<dbReference type="EMBL" id="JARJLM010000608">
    <property type="protein sequence ID" value="MDF3838599.1"/>
    <property type="molecule type" value="Genomic_DNA"/>
</dbReference>
<dbReference type="Gene3D" id="3.90.1300.10">
    <property type="entry name" value="Amidase signature (AS) domain"/>
    <property type="match status" value="1"/>
</dbReference>
<gene>
    <name evidence="2" type="ORF">P3W85_37545</name>
</gene>
<reference evidence="2 3" key="1">
    <citation type="submission" date="2023-03" db="EMBL/GenBank/DDBJ databases">
        <title>Draft assemblies of triclosan tolerant bacteria isolated from returned activated sludge.</title>
        <authorList>
            <person name="Van Hamelsveld S."/>
        </authorList>
    </citation>
    <scope>NUCLEOTIDE SEQUENCE [LARGE SCALE GENOMIC DNA]</scope>
    <source>
        <strain evidence="2 3">GW210010_S58</strain>
    </source>
</reference>
<dbReference type="PROSITE" id="PS00571">
    <property type="entry name" value="AMIDASES"/>
    <property type="match status" value="1"/>
</dbReference>
<dbReference type="InterPro" id="IPR036928">
    <property type="entry name" value="AS_sf"/>
</dbReference>
<accession>A0ABT6B1I9</accession>
<dbReference type="Proteomes" id="UP001216674">
    <property type="component" value="Unassembled WGS sequence"/>
</dbReference>
<evidence type="ECO:0000313" key="2">
    <source>
        <dbReference type="EMBL" id="MDF3838599.1"/>
    </source>
</evidence>
<dbReference type="RefSeq" id="WP_276268518.1">
    <property type="nucleotide sequence ID" value="NZ_JARJLM010000608.1"/>
</dbReference>
<dbReference type="InterPro" id="IPR000120">
    <property type="entry name" value="Amidase"/>
</dbReference>
<organism evidence="2 3">
    <name type="scientific">Cupriavidus basilensis</name>
    <dbReference type="NCBI Taxonomy" id="68895"/>
    <lineage>
        <taxon>Bacteria</taxon>
        <taxon>Pseudomonadati</taxon>
        <taxon>Pseudomonadota</taxon>
        <taxon>Betaproteobacteria</taxon>
        <taxon>Burkholderiales</taxon>
        <taxon>Burkholderiaceae</taxon>
        <taxon>Cupriavidus</taxon>
    </lineage>
</organism>